<evidence type="ECO:0008006" key="3">
    <source>
        <dbReference type="Google" id="ProtNLM"/>
    </source>
</evidence>
<name>A0A7M2WX87_9BACT</name>
<sequence length="442" mass="47330">MKSLDEKLANIHRDPSGSKDFILADAKDADMATGLAATGVDHVTGKRRSLANYRDQIRQVIRQGLVDIVLTSASTNDQLCIRERLFDGTAITPAARANDTTDIHLPAGGTYGAEPSRPFRSATLEQIQSGKVNPTPAERRLGADLGLYSITPNNKLEFDYPTVLAYKDFRIEAERVGFRHFLEVFDPNACGDHCPADLGRFINDLIVRTLAGVPQAGRPVFLKIVYHGPRAMEELATYDPHLVPGILGGASGTTYDAFKQLAEAKKYGARAALYGRKINNSEHQLTFITFLRMLADGKITPEEAVKAYHGELQKLGIKPIRTLANDMQLTTQEMSYAGGGATKPSAVTVPAMPKVVATVVGTRASSPAVAGGDAASAKPIATAAAATAGGDTPAPRKIDTAIVGEIPRKADGSPDFAKMTPAQKVAVSRQRIASEIARDRSR</sequence>
<protein>
    <recommendedName>
        <fullName evidence="3">Fructose-bisphosphate aldolase</fullName>
    </recommendedName>
</protein>
<keyword evidence="2" id="KW-1185">Reference proteome</keyword>
<dbReference type="Proteomes" id="UP000593765">
    <property type="component" value="Chromosome"/>
</dbReference>
<dbReference type="RefSeq" id="WP_206293081.1">
    <property type="nucleotide sequence ID" value="NZ_CP063458.1"/>
</dbReference>
<dbReference type="Gene3D" id="3.20.20.70">
    <property type="entry name" value="Aldolase class I"/>
    <property type="match status" value="1"/>
</dbReference>
<gene>
    <name evidence="1" type="ORF">IPV69_01165</name>
</gene>
<proteinExistence type="predicted"/>
<accession>A0A7M2WX87</accession>
<dbReference type="EMBL" id="CP063458">
    <property type="protein sequence ID" value="QOV90013.1"/>
    <property type="molecule type" value="Genomic_DNA"/>
</dbReference>
<dbReference type="KEGG" id="hbs:IPV69_01165"/>
<organism evidence="1 2">
    <name type="scientific">Humisphaera borealis</name>
    <dbReference type="NCBI Taxonomy" id="2807512"/>
    <lineage>
        <taxon>Bacteria</taxon>
        <taxon>Pseudomonadati</taxon>
        <taxon>Planctomycetota</taxon>
        <taxon>Phycisphaerae</taxon>
        <taxon>Tepidisphaerales</taxon>
        <taxon>Tepidisphaeraceae</taxon>
        <taxon>Humisphaera</taxon>
    </lineage>
</organism>
<evidence type="ECO:0000313" key="2">
    <source>
        <dbReference type="Proteomes" id="UP000593765"/>
    </source>
</evidence>
<dbReference type="AlphaFoldDB" id="A0A7M2WX87"/>
<dbReference type="InterPro" id="IPR013785">
    <property type="entry name" value="Aldolase_TIM"/>
</dbReference>
<reference evidence="1 2" key="1">
    <citation type="submission" date="2020-10" db="EMBL/GenBank/DDBJ databases">
        <title>Wide distribution of Phycisphaera-like planctomycetes from WD2101 soil group in peatlands and genome analysis of the first cultivated representative.</title>
        <authorList>
            <person name="Dedysh S.N."/>
            <person name="Beletsky A.V."/>
            <person name="Ivanova A."/>
            <person name="Kulichevskaya I.S."/>
            <person name="Suzina N.E."/>
            <person name="Philippov D.A."/>
            <person name="Rakitin A.L."/>
            <person name="Mardanov A.V."/>
            <person name="Ravin N.V."/>
        </authorList>
    </citation>
    <scope>NUCLEOTIDE SEQUENCE [LARGE SCALE GENOMIC DNA]</scope>
    <source>
        <strain evidence="1 2">M1803</strain>
    </source>
</reference>
<evidence type="ECO:0000313" key="1">
    <source>
        <dbReference type="EMBL" id="QOV90013.1"/>
    </source>
</evidence>